<accession>A0A8T0I5A3</accession>
<proteinExistence type="predicted"/>
<sequence length="126" mass="14668">MLMGKVPSRGSHYNRSSCPRYYSRHEPLSILIEYHPESSKPPKQIWPAVVPIQTYPRRFSSLYRFVTLFPSRAILLRGPSTLERVEWVIDLIQGSFECVSHWFELTQRSVSDIIIAELLYVLSNSI</sequence>
<dbReference type="AlphaFoldDB" id="A0A8T0I5A3"/>
<evidence type="ECO:0000313" key="2">
    <source>
        <dbReference type="Proteomes" id="UP000822688"/>
    </source>
</evidence>
<dbReference type="Proteomes" id="UP000822688">
    <property type="component" value="Chromosome 5"/>
</dbReference>
<dbReference type="EMBL" id="CM026425">
    <property type="protein sequence ID" value="KAG0577881.1"/>
    <property type="molecule type" value="Genomic_DNA"/>
</dbReference>
<comment type="caution">
    <text evidence="1">The sequence shown here is derived from an EMBL/GenBank/DDBJ whole genome shotgun (WGS) entry which is preliminary data.</text>
</comment>
<protein>
    <submittedName>
        <fullName evidence="1">Uncharacterized protein</fullName>
    </submittedName>
</protein>
<organism evidence="1 2">
    <name type="scientific">Ceratodon purpureus</name>
    <name type="common">Fire moss</name>
    <name type="synonym">Dicranum purpureum</name>
    <dbReference type="NCBI Taxonomy" id="3225"/>
    <lineage>
        <taxon>Eukaryota</taxon>
        <taxon>Viridiplantae</taxon>
        <taxon>Streptophyta</taxon>
        <taxon>Embryophyta</taxon>
        <taxon>Bryophyta</taxon>
        <taxon>Bryophytina</taxon>
        <taxon>Bryopsida</taxon>
        <taxon>Dicranidae</taxon>
        <taxon>Pseudoditrichales</taxon>
        <taxon>Ditrichaceae</taxon>
        <taxon>Ceratodon</taxon>
    </lineage>
</organism>
<keyword evidence="2" id="KW-1185">Reference proteome</keyword>
<name>A0A8T0I5A3_CERPU</name>
<reference evidence="1" key="1">
    <citation type="submission" date="2020-06" db="EMBL/GenBank/DDBJ databases">
        <title>WGS assembly of Ceratodon purpureus strain R40.</title>
        <authorList>
            <person name="Carey S.B."/>
            <person name="Jenkins J."/>
            <person name="Shu S."/>
            <person name="Lovell J.T."/>
            <person name="Sreedasyam A."/>
            <person name="Maumus F."/>
            <person name="Tiley G.P."/>
            <person name="Fernandez-Pozo N."/>
            <person name="Barry K."/>
            <person name="Chen C."/>
            <person name="Wang M."/>
            <person name="Lipzen A."/>
            <person name="Daum C."/>
            <person name="Saski C.A."/>
            <person name="Payton A.C."/>
            <person name="Mcbreen J.C."/>
            <person name="Conrad R.E."/>
            <person name="Kollar L.M."/>
            <person name="Olsson S."/>
            <person name="Huttunen S."/>
            <person name="Landis J.B."/>
            <person name="Wickett N.J."/>
            <person name="Johnson M.G."/>
            <person name="Rensing S.A."/>
            <person name="Grimwood J."/>
            <person name="Schmutz J."/>
            <person name="Mcdaniel S.F."/>
        </authorList>
    </citation>
    <scope>NUCLEOTIDE SEQUENCE</scope>
    <source>
        <strain evidence="1">R40</strain>
    </source>
</reference>
<gene>
    <name evidence="1" type="ORF">KC19_5G188600</name>
</gene>
<evidence type="ECO:0000313" key="1">
    <source>
        <dbReference type="EMBL" id="KAG0577881.1"/>
    </source>
</evidence>